<gene>
    <name evidence="11" type="ORF">Prubr_50190</name>
</gene>
<keyword evidence="3 6" id="KW-0285">Flavoprotein</keyword>
<dbReference type="InterPro" id="IPR009075">
    <property type="entry name" value="AcylCo_DH/oxidase_C"/>
</dbReference>
<evidence type="ECO:0000256" key="7">
    <source>
        <dbReference type="SAM" id="MobiDB-lite"/>
    </source>
</evidence>
<evidence type="ECO:0000256" key="4">
    <source>
        <dbReference type="ARBA" id="ARBA00022827"/>
    </source>
</evidence>
<sequence>MSVERLDIDGDSKAYLALHELLDEPVVDAGLSGRELEVRALTRDVVSREVAPRAHDIDRTHAFVHDSVQALARTGLLGLIFPASLGGTGDTNVAYAIAVEEITAGCAATSLVFMTQTHAAYPIMIAGSDDLARRYVPGLLDGSVYGALGITEPNAGSDVSSLRTTARPVESGYQLNGSKTFITTGDRAGVVICFATTDKTLGRRGVSAFVVDGGWDGVRPGKPFDKMGMHGSSTAELFFDDVRVPADHRLGAEGEGWRVVMRSVVKSRISAAAQGVGLARSAYARTLAALTRMHGTRLPDEHLFALADLRGRILQGRLLLHAVARQVDAIGDISTGQIGMMKQACTDLGFTAAVEATRILGPYGDLATLGVERCLRDAKVTQIYDGTNEIQRILIGREITRAMEDWHKRPARQGRDRPDVMARNRQTVR</sequence>
<reference evidence="11" key="1">
    <citation type="submission" date="2020-08" db="EMBL/GenBank/DDBJ databases">
        <title>Whole genome shotgun sequence of Polymorphospora rubra NBRC 101157.</title>
        <authorList>
            <person name="Komaki H."/>
            <person name="Tamura T."/>
        </authorList>
    </citation>
    <scope>NUCLEOTIDE SEQUENCE</scope>
    <source>
        <strain evidence="11">NBRC 101157</strain>
    </source>
</reference>
<evidence type="ECO:0000256" key="6">
    <source>
        <dbReference type="RuleBase" id="RU362125"/>
    </source>
</evidence>
<dbReference type="Pfam" id="PF00441">
    <property type="entry name" value="Acyl-CoA_dh_1"/>
    <property type="match status" value="1"/>
</dbReference>
<evidence type="ECO:0000259" key="10">
    <source>
        <dbReference type="Pfam" id="PF02771"/>
    </source>
</evidence>
<dbReference type="RefSeq" id="WP_212817266.1">
    <property type="nucleotide sequence ID" value="NZ_AP023359.1"/>
</dbReference>
<dbReference type="EMBL" id="AP023359">
    <property type="protein sequence ID" value="BCJ67998.1"/>
    <property type="molecule type" value="Genomic_DNA"/>
</dbReference>
<evidence type="ECO:0000259" key="8">
    <source>
        <dbReference type="Pfam" id="PF00441"/>
    </source>
</evidence>
<dbReference type="Gene3D" id="1.20.140.10">
    <property type="entry name" value="Butyryl-CoA Dehydrogenase, subunit A, domain 3"/>
    <property type="match status" value="1"/>
</dbReference>
<dbReference type="InterPro" id="IPR046373">
    <property type="entry name" value="Acyl-CoA_Oxase/DH_mid-dom_sf"/>
</dbReference>
<dbReference type="Pfam" id="PF02770">
    <property type="entry name" value="Acyl-CoA_dh_M"/>
    <property type="match status" value="1"/>
</dbReference>
<feature type="domain" description="Acyl-CoA dehydrogenase/oxidase C-terminal" evidence="8">
    <location>
        <begin position="254"/>
        <end position="399"/>
    </location>
</feature>
<dbReference type="PANTHER" id="PTHR43884">
    <property type="entry name" value="ACYL-COA DEHYDROGENASE"/>
    <property type="match status" value="1"/>
</dbReference>
<proteinExistence type="inferred from homology"/>
<protein>
    <submittedName>
        <fullName evidence="11">Acyl-CoA dehydrogenase</fullName>
    </submittedName>
</protein>
<dbReference type="Pfam" id="PF02771">
    <property type="entry name" value="Acyl-CoA_dh_N"/>
    <property type="match status" value="1"/>
</dbReference>
<comment type="cofactor">
    <cofactor evidence="1 6">
        <name>FAD</name>
        <dbReference type="ChEBI" id="CHEBI:57692"/>
    </cofactor>
</comment>
<dbReference type="Gene3D" id="2.40.110.10">
    <property type="entry name" value="Butyryl-CoA Dehydrogenase, subunit A, domain 2"/>
    <property type="match status" value="1"/>
</dbReference>
<dbReference type="InterPro" id="IPR036250">
    <property type="entry name" value="AcylCo_DH-like_C"/>
</dbReference>
<feature type="region of interest" description="Disordered" evidence="7">
    <location>
        <begin position="408"/>
        <end position="429"/>
    </location>
</feature>
<evidence type="ECO:0000313" key="12">
    <source>
        <dbReference type="Proteomes" id="UP000680866"/>
    </source>
</evidence>
<organism evidence="11 12">
    <name type="scientific">Polymorphospora rubra</name>
    <dbReference type="NCBI Taxonomy" id="338584"/>
    <lineage>
        <taxon>Bacteria</taxon>
        <taxon>Bacillati</taxon>
        <taxon>Actinomycetota</taxon>
        <taxon>Actinomycetes</taxon>
        <taxon>Micromonosporales</taxon>
        <taxon>Micromonosporaceae</taxon>
        <taxon>Polymorphospora</taxon>
    </lineage>
</organism>
<dbReference type="KEGG" id="pry:Prubr_50190"/>
<accession>A0A810N881</accession>
<evidence type="ECO:0000313" key="11">
    <source>
        <dbReference type="EMBL" id="BCJ67998.1"/>
    </source>
</evidence>
<dbReference type="AlphaFoldDB" id="A0A810N881"/>
<dbReference type="InterPro" id="IPR013786">
    <property type="entry name" value="AcylCoA_DH/ox_N"/>
</dbReference>
<dbReference type="GO" id="GO:0050660">
    <property type="term" value="F:flavin adenine dinucleotide binding"/>
    <property type="evidence" value="ECO:0007669"/>
    <property type="project" value="InterPro"/>
</dbReference>
<name>A0A810N881_9ACTN</name>
<feature type="compositionally biased region" description="Basic and acidic residues" evidence="7">
    <location>
        <begin position="408"/>
        <end position="422"/>
    </location>
</feature>
<evidence type="ECO:0000256" key="2">
    <source>
        <dbReference type="ARBA" id="ARBA00009347"/>
    </source>
</evidence>
<dbReference type="PANTHER" id="PTHR43884:SF12">
    <property type="entry name" value="ISOVALERYL-COA DEHYDROGENASE, MITOCHONDRIAL-RELATED"/>
    <property type="match status" value="1"/>
</dbReference>
<evidence type="ECO:0000256" key="1">
    <source>
        <dbReference type="ARBA" id="ARBA00001974"/>
    </source>
</evidence>
<dbReference type="InterPro" id="IPR006089">
    <property type="entry name" value="Acyl-CoA_DH_CS"/>
</dbReference>
<evidence type="ECO:0000256" key="3">
    <source>
        <dbReference type="ARBA" id="ARBA00022630"/>
    </source>
</evidence>
<dbReference type="GO" id="GO:0003995">
    <property type="term" value="F:acyl-CoA dehydrogenase activity"/>
    <property type="evidence" value="ECO:0007669"/>
    <property type="project" value="InterPro"/>
</dbReference>
<comment type="similarity">
    <text evidence="2 6">Belongs to the acyl-CoA dehydrogenase family.</text>
</comment>
<keyword evidence="12" id="KW-1185">Reference proteome</keyword>
<feature type="domain" description="Acyl-CoA oxidase/dehydrogenase middle" evidence="9">
    <location>
        <begin position="147"/>
        <end position="242"/>
    </location>
</feature>
<evidence type="ECO:0000259" key="9">
    <source>
        <dbReference type="Pfam" id="PF02770"/>
    </source>
</evidence>
<feature type="domain" description="Acyl-CoA dehydrogenase/oxidase N-terminal" evidence="10">
    <location>
        <begin position="35"/>
        <end position="142"/>
    </location>
</feature>
<keyword evidence="4 6" id="KW-0274">FAD</keyword>
<dbReference type="SUPFAM" id="SSF47203">
    <property type="entry name" value="Acyl-CoA dehydrogenase C-terminal domain-like"/>
    <property type="match status" value="1"/>
</dbReference>
<evidence type="ECO:0000256" key="5">
    <source>
        <dbReference type="ARBA" id="ARBA00023002"/>
    </source>
</evidence>
<keyword evidence="5 6" id="KW-0560">Oxidoreductase</keyword>
<dbReference type="SUPFAM" id="SSF56645">
    <property type="entry name" value="Acyl-CoA dehydrogenase NM domain-like"/>
    <property type="match status" value="1"/>
</dbReference>
<dbReference type="Gene3D" id="1.10.540.10">
    <property type="entry name" value="Acyl-CoA dehydrogenase/oxidase, N-terminal domain"/>
    <property type="match status" value="1"/>
</dbReference>
<dbReference type="InterPro" id="IPR037069">
    <property type="entry name" value="AcylCoA_DH/ox_N_sf"/>
</dbReference>
<dbReference type="InterPro" id="IPR009100">
    <property type="entry name" value="AcylCoA_DH/oxidase_NM_dom_sf"/>
</dbReference>
<dbReference type="PROSITE" id="PS00072">
    <property type="entry name" value="ACYL_COA_DH_1"/>
    <property type="match status" value="1"/>
</dbReference>
<dbReference type="Proteomes" id="UP000680866">
    <property type="component" value="Chromosome"/>
</dbReference>
<dbReference type="FunFam" id="2.40.110.10:FF:000001">
    <property type="entry name" value="Acyl-CoA dehydrogenase, mitochondrial"/>
    <property type="match status" value="1"/>
</dbReference>
<dbReference type="InterPro" id="IPR006091">
    <property type="entry name" value="Acyl-CoA_Oxase/DH_mid-dom"/>
</dbReference>